<evidence type="ECO:0000313" key="3">
    <source>
        <dbReference type="Proteomes" id="UP000786693"/>
    </source>
</evidence>
<gene>
    <name evidence="2" type="ORF">JANAI62_11580</name>
</gene>
<dbReference type="RefSeq" id="WP_220748064.1">
    <property type="nucleotide sequence ID" value="NZ_BPFH01000002.1"/>
</dbReference>
<dbReference type="EMBL" id="BPFH01000002">
    <property type="protein sequence ID" value="GIT94535.1"/>
    <property type="molecule type" value="Genomic_DNA"/>
</dbReference>
<comment type="caution">
    <text evidence="2">The sequence shown here is derived from an EMBL/GenBank/DDBJ whole genome shotgun (WGS) entry which is preliminary data.</text>
</comment>
<proteinExistence type="predicted"/>
<accession>A0ABQ4NJE1</accession>
<feature type="region of interest" description="Disordered" evidence="1">
    <location>
        <begin position="60"/>
        <end position="83"/>
    </location>
</feature>
<keyword evidence="3" id="KW-1185">Reference proteome</keyword>
<dbReference type="Proteomes" id="UP000786693">
    <property type="component" value="Unassembled WGS sequence"/>
</dbReference>
<sequence length="83" mass="9175">MTDALAAPVLQGPNDCMHCRNGPCPVRQAIAKLKKNLWRKLANLRSGGAKALKNCNRLQRYSSDTHRKPGPSTQNAASLRYED</sequence>
<evidence type="ECO:0000313" key="2">
    <source>
        <dbReference type="EMBL" id="GIT94535.1"/>
    </source>
</evidence>
<name>A0ABQ4NJE1_9RHOB</name>
<organism evidence="2 3">
    <name type="scientific">Jannaschia pagri</name>
    <dbReference type="NCBI Taxonomy" id="2829797"/>
    <lineage>
        <taxon>Bacteria</taxon>
        <taxon>Pseudomonadati</taxon>
        <taxon>Pseudomonadota</taxon>
        <taxon>Alphaproteobacteria</taxon>
        <taxon>Rhodobacterales</taxon>
        <taxon>Roseobacteraceae</taxon>
        <taxon>Jannaschia</taxon>
    </lineage>
</organism>
<evidence type="ECO:0000256" key="1">
    <source>
        <dbReference type="SAM" id="MobiDB-lite"/>
    </source>
</evidence>
<reference evidence="2 3" key="1">
    <citation type="submission" date="2021-05" db="EMBL/GenBank/DDBJ databases">
        <title>Bacteria Genome sequencing.</title>
        <authorList>
            <person name="Takabe Y."/>
            <person name="Nakajima Y."/>
            <person name="Suzuki S."/>
            <person name="Shiozaki T."/>
        </authorList>
    </citation>
    <scope>NUCLEOTIDE SEQUENCE [LARGE SCALE GENOMIC DNA]</scope>
    <source>
        <strain evidence="2 3">AI_62</strain>
    </source>
</reference>
<protein>
    <submittedName>
        <fullName evidence="2">Uncharacterized protein</fullName>
    </submittedName>
</protein>